<dbReference type="Gene3D" id="3.30.360.10">
    <property type="entry name" value="Dihydrodipicolinate Reductase, domain 2"/>
    <property type="match status" value="1"/>
</dbReference>
<evidence type="ECO:0000313" key="4">
    <source>
        <dbReference type="EMBL" id="KDE06708.1"/>
    </source>
</evidence>
<accession>U5H714</accession>
<reference evidence="4" key="2">
    <citation type="submission" date="2010-11" db="EMBL/GenBank/DDBJ databases">
        <authorList>
            <consortium name="The Broad Institute Genome Sequencing Platform"/>
            <person name="Earl A."/>
            <person name="Ward D."/>
            <person name="Feldgarden M."/>
            <person name="Gevers D."/>
            <person name="Butler R."/>
            <person name="Young S.K."/>
            <person name="Zeng Q."/>
            <person name="Gargeya S."/>
            <person name="Fitzgerald M."/>
            <person name="Haas B."/>
            <person name="Abouelleil A."/>
            <person name="Alvarado L."/>
            <person name="Arachchi H.M."/>
            <person name="Berlin A."/>
            <person name="Brown A."/>
            <person name="Chapman S.B."/>
            <person name="Chen Z."/>
            <person name="Dunbar C."/>
            <person name="Freedman E."/>
            <person name="Gearin G."/>
            <person name="Gellesch M."/>
            <person name="Goldberg J."/>
            <person name="Griggs A."/>
            <person name="Gujja S."/>
            <person name="Heilman E."/>
            <person name="Heiman D."/>
            <person name="Howarth C."/>
            <person name="Larson L."/>
            <person name="Lui A."/>
            <person name="MacDonald P.J.P."/>
            <person name="Mehta T."/>
            <person name="Montmayeur A."/>
            <person name="Murphy C."/>
            <person name="Neiman D."/>
            <person name="Pearson M."/>
            <person name="Priest M."/>
            <person name="Roberts A."/>
            <person name="Saif S."/>
            <person name="Shea T."/>
            <person name="Shenoy N."/>
            <person name="Sisk P."/>
            <person name="Stolte C."/>
            <person name="Sykes S."/>
            <person name="White J."/>
            <person name="Yandava C."/>
            <person name="Wortman J."/>
            <person name="Nusbaum C."/>
            <person name="Birren B."/>
        </authorList>
    </citation>
    <scope>NUCLEOTIDE SEQUENCE</scope>
    <source>
        <strain evidence="4">P1A1 Lamole</strain>
    </source>
</reference>
<dbReference type="SUPFAM" id="SSF51735">
    <property type="entry name" value="NAD(P)-binding Rossmann-fold domains"/>
    <property type="match status" value="1"/>
</dbReference>
<evidence type="ECO:0000259" key="2">
    <source>
        <dbReference type="Pfam" id="PF01408"/>
    </source>
</evidence>
<dbReference type="AlphaFoldDB" id="U5H714"/>
<dbReference type="PANTHER" id="PTHR43249">
    <property type="entry name" value="UDP-N-ACETYL-2-AMINO-2-DEOXY-D-GLUCURONATE OXIDASE"/>
    <property type="match status" value="1"/>
</dbReference>
<dbReference type="Gene3D" id="3.40.50.720">
    <property type="entry name" value="NAD(P)-binding Rossmann-like Domain"/>
    <property type="match status" value="1"/>
</dbReference>
<evidence type="ECO:0000256" key="1">
    <source>
        <dbReference type="SAM" id="MobiDB-lite"/>
    </source>
</evidence>
<dbReference type="InterPro" id="IPR052515">
    <property type="entry name" value="Gfo/Idh/MocA_Oxidoreductase"/>
</dbReference>
<dbReference type="SUPFAM" id="SSF55347">
    <property type="entry name" value="Glyceraldehyde-3-phosphate dehydrogenase-like, C-terminal domain"/>
    <property type="match status" value="1"/>
</dbReference>
<evidence type="ECO:0000313" key="6">
    <source>
        <dbReference type="Proteomes" id="UP000017200"/>
    </source>
</evidence>
<dbReference type="InParanoid" id="U5H714"/>
<feature type="region of interest" description="Disordered" evidence="1">
    <location>
        <begin position="420"/>
        <end position="439"/>
    </location>
</feature>
<dbReference type="GO" id="GO:0000166">
    <property type="term" value="F:nucleotide binding"/>
    <property type="evidence" value="ECO:0007669"/>
    <property type="project" value="InterPro"/>
</dbReference>
<dbReference type="STRING" id="683840.U5H714"/>
<dbReference type="EMBL" id="AEIJ01000280">
    <property type="status" value="NOT_ANNOTATED_CDS"/>
    <property type="molecule type" value="Genomic_DNA"/>
</dbReference>
<dbReference type="Pfam" id="PF01408">
    <property type="entry name" value="GFO_IDH_MocA"/>
    <property type="match status" value="1"/>
</dbReference>
<keyword evidence="6" id="KW-1185">Reference proteome</keyword>
<dbReference type="EnsemblFungi" id="MVLG_03054T0">
    <property type="protein sequence ID" value="MVLG_03054T0"/>
    <property type="gene ID" value="MVLG_03054"/>
</dbReference>
<name>U5H714_USTV1</name>
<reference evidence="4 6" key="3">
    <citation type="journal article" date="2015" name="BMC Genomics">
        <title>Sex and parasites: genomic and transcriptomic analysis of Microbotryum lychnidis-dioicae, the biotrophic and plant-castrating anther smut fungus.</title>
        <authorList>
            <person name="Perlin M.H."/>
            <person name="Amselem J."/>
            <person name="Fontanillas E."/>
            <person name="Toh S.S."/>
            <person name="Chen Z."/>
            <person name="Goldberg J."/>
            <person name="Duplessis S."/>
            <person name="Henrissat B."/>
            <person name="Young S."/>
            <person name="Zeng Q."/>
            <person name="Aguileta G."/>
            <person name="Petit E."/>
            <person name="Badouin H."/>
            <person name="Andrews J."/>
            <person name="Razeeq D."/>
            <person name="Gabaldon T."/>
            <person name="Quesneville H."/>
            <person name="Giraud T."/>
            <person name="Hood M.E."/>
            <person name="Schultz D.J."/>
            <person name="Cuomo C.A."/>
        </authorList>
    </citation>
    <scope>NUCLEOTIDE SEQUENCE [LARGE SCALE GENOMIC DNA]</scope>
    <source>
        <strain evidence="4">P1A1 Lamole</strain>
        <strain evidence="6">p1A1 Lamole</strain>
    </source>
</reference>
<dbReference type="HOGENOM" id="CLU_039338_0_0_1"/>
<organism evidence="4">
    <name type="scientific">Microbotryum lychnidis-dioicae (strain p1A1 Lamole / MvSl-1064)</name>
    <name type="common">Anther smut fungus</name>
    <dbReference type="NCBI Taxonomy" id="683840"/>
    <lineage>
        <taxon>Eukaryota</taxon>
        <taxon>Fungi</taxon>
        <taxon>Dikarya</taxon>
        <taxon>Basidiomycota</taxon>
        <taxon>Pucciniomycotina</taxon>
        <taxon>Microbotryomycetes</taxon>
        <taxon>Microbotryales</taxon>
        <taxon>Microbotryaceae</taxon>
        <taxon>Microbotryum</taxon>
    </lineage>
</organism>
<reference evidence="5" key="4">
    <citation type="submission" date="2015-06" db="UniProtKB">
        <authorList>
            <consortium name="EnsemblFungi"/>
        </authorList>
    </citation>
    <scope>IDENTIFICATION</scope>
</reference>
<dbReference type="InterPro" id="IPR036291">
    <property type="entry name" value="NAD(P)-bd_dom_sf"/>
</dbReference>
<dbReference type="OMA" id="WKYDSGA"/>
<dbReference type="OrthoDB" id="10250282at2759"/>
<sequence>MPMESRRRSSVRRPSIAADRLGPMTMSKPPRAGGNFNLVFVGAGNINFGSDEGPWDHSFRIEHKLGPRLKVVAIIDPNAATAEAVLDRKRSSFVVSAYQDTRICNNLDGFVSTMSEDERPHAFIVGSPPAFRGSLQPGKDIEVQILKAFPNNTPALFIEKPISTGSVEDAVEVSRMLVDSKTVVSVGYFLRYLKVVQKMRSIIEDNDLHVMATVARYISSYAKIAKPAWWMKSRDCGPIVEQATHFIDLSRYFGGDVEMDSVQAHALEWYEEAGELSVIPVDEGKIAEDDRIPRVTSATWKYKTGAVGSLTHALVLQGTKYSTELEIYTDGYQLRLIDPYNAPQLRVRHPGGDDEEVHTFSGDDPYFGQMQAFIDAADDDQGPAPASAIVDDDDSIEVLSSFDDAVKSYALSWAIREASERSKKTIKKSAKQAETKARR</sequence>
<feature type="domain" description="Oxidoreductase putative C-terminal" evidence="3">
    <location>
        <begin position="191"/>
        <end position="332"/>
    </location>
</feature>
<proteinExistence type="predicted"/>
<evidence type="ECO:0000259" key="3">
    <source>
        <dbReference type="Pfam" id="PF08635"/>
    </source>
</evidence>
<dbReference type="InterPro" id="IPR013944">
    <property type="entry name" value="OxRdtase_put_C"/>
</dbReference>
<dbReference type="PANTHER" id="PTHR43249:SF1">
    <property type="entry name" value="D-GLUCOSIDE 3-DEHYDROGENASE"/>
    <property type="match status" value="1"/>
</dbReference>
<evidence type="ECO:0000313" key="5">
    <source>
        <dbReference type="EnsemblFungi" id="MVLG_03054T0"/>
    </source>
</evidence>
<feature type="region of interest" description="Disordered" evidence="1">
    <location>
        <begin position="1"/>
        <end position="29"/>
    </location>
</feature>
<dbReference type="InterPro" id="IPR000683">
    <property type="entry name" value="Gfo/Idh/MocA-like_OxRdtase_N"/>
</dbReference>
<evidence type="ECO:0008006" key="7">
    <source>
        <dbReference type="Google" id="ProtNLM"/>
    </source>
</evidence>
<dbReference type="EMBL" id="GL541668">
    <property type="protein sequence ID" value="KDE06708.1"/>
    <property type="molecule type" value="Genomic_DNA"/>
</dbReference>
<reference evidence="6" key="1">
    <citation type="submission" date="2010-11" db="EMBL/GenBank/DDBJ databases">
        <title>The genome sequence of Microbotryum violaceum strain p1A1 Lamole.</title>
        <authorList>
            <person name="Cuomo C."/>
            <person name="Perlin M."/>
            <person name="Young S.K."/>
            <person name="Zeng Q."/>
            <person name="Gargeya S."/>
            <person name="Alvarado L."/>
            <person name="Berlin A."/>
            <person name="Chapman S.B."/>
            <person name="Chen Z."/>
            <person name="Freedman E."/>
            <person name="Gellesch M."/>
            <person name="Goldberg J."/>
            <person name="Griggs A."/>
            <person name="Gujja S."/>
            <person name="Heilman E."/>
            <person name="Heiman D."/>
            <person name="Howarth C."/>
            <person name="Mehta T."/>
            <person name="Neiman D."/>
            <person name="Pearson M."/>
            <person name="Roberts A."/>
            <person name="Saif S."/>
            <person name="Shea T."/>
            <person name="Shenoy N."/>
            <person name="Sisk P."/>
            <person name="Stolte C."/>
            <person name="Sykes S."/>
            <person name="White J."/>
            <person name="Yandava C."/>
            <person name="Haas B."/>
            <person name="Nusbaum C."/>
            <person name="Birren B."/>
        </authorList>
    </citation>
    <scope>NUCLEOTIDE SEQUENCE [LARGE SCALE GENOMIC DNA]</scope>
    <source>
        <strain evidence="6">p1A1 Lamole</strain>
    </source>
</reference>
<protein>
    <recommendedName>
        <fullName evidence="7">Gfo/Idh/MocA-like oxidoreductase N-terminal domain-containing protein</fullName>
    </recommendedName>
</protein>
<feature type="domain" description="Gfo/Idh/MocA-like oxidoreductase N-terminal" evidence="2">
    <location>
        <begin position="36"/>
        <end position="188"/>
    </location>
</feature>
<dbReference type="Pfam" id="PF08635">
    <property type="entry name" value="ox_reductase_C"/>
    <property type="match status" value="1"/>
</dbReference>
<dbReference type="Proteomes" id="UP000017200">
    <property type="component" value="Unassembled WGS sequence"/>
</dbReference>
<gene>
    <name evidence="4" type="ORF">MVLG_03054</name>
</gene>